<evidence type="ECO:0000259" key="2">
    <source>
        <dbReference type="PROSITE" id="PS50076"/>
    </source>
</evidence>
<evidence type="ECO:0000256" key="1">
    <source>
        <dbReference type="SAM" id="Coils"/>
    </source>
</evidence>
<proteinExistence type="predicted"/>
<dbReference type="EMBL" id="CAMKVN010000413">
    <property type="protein sequence ID" value="CAI2167661.1"/>
    <property type="molecule type" value="Genomic_DNA"/>
</dbReference>
<dbReference type="Proteomes" id="UP001153678">
    <property type="component" value="Unassembled WGS sequence"/>
</dbReference>
<dbReference type="InterPro" id="IPR027417">
    <property type="entry name" value="P-loop_NTPase"/>
</dbReference>
<dbReference type="SUPFAM" id="SSF52540">
    <property type="entry name" value="P-loop containing nucleoside triphosphate hydrolases"/>
    <property type="match status" value="1"/>
</dbReference>
<evidence type="ECO:0000313" key="3">
    <source>
        <dbReference type="EMBL" id="CAI2167661.1"/>
    </source>
</evidence>
<name>A0A9W4WVY9_9GLOM</name>
<protein>
    <submittedName>
        <fullName evidence="3">18434_t:CDS:1</fullName>
    </submittedName>
</protein>
<dbReference type="Pfam" id="PF00226">
    <property type="entry name" value="DnaJ"/>
    <property type="match status" value="1"/>
</dbReference>
<gene>
    <name evidence="3" type="ORF">FWILDA_LOCUS3187</name>
</gene>
<feature type="coiled-coil region" evidence="1">
    <location>
        <begin position="216"/>
        <end position="254"/>
    </location>
</feature>
<dbReference type="AlphaFoldDB" id="A0A9W4WVY9"/>
<dbReference type="PROSITE" id="PS50076">
    <property type="entry name" value="DNAJ_2"/>
    <property type="match status" value="1"/>
</dbReference>
<dbReference type="OrthoDB" id="288942at2759"/>
<feature type="domain" description="J" evidence="2">
    <location>
        <begin position="40"/>
        <end position="130"/>
    </location>
</feature>
<sequence length="837" mass="96787">MEDFADELKVDLEQINKLREYCESLITARKNHNQVGISTNERNITKIKQEILNKGIGIKKVQKLYKKCEKVAEIRIELGIESSPMAQQKSPTNINYSSGSKETEEKFKEISKAYQILSDLETRNLYDIYGEDFGSMGSSSGYSSSTDEIRREFAEAETKKQELKKQMLTLQMQSLKKIRNLPFEEIDSFREKMISAIQEVGKRKKEEPVAEDVSIKNDAIERIENLLKKRNVKAEELEIENRDYKKAVNNSGKTVEEILGVEMRIQDDIDTKEETKKRNQKIGSGQQEVNVDGNKRLQVLASFQREEQTKNPSQLNQSRLEETERKIRFLQSQSPQSPQSPQSLSTILIIGMLEKVNELIGKINNPNSSLCEKLGKYVREDEVDALLNKLITTYTVKTINKIRHDDLYNHLSVIFDILKSCDCRNELVNDYNQLVSKHNSASSQQVRVQMEVASLRTRAENYFSQLVEVRKMLENKEKEVVRIENKLDEKQQKTDNLLNRLAELKLESSEKVSELKRKDDEIKALKRNLGDSQKDFLNEKLKSKREKLETFATEIGIELQKTQNLRKRYRELISSQEENRGNDIGIAKENIEATREGLLERGINNSKIRKLCKKCKKTAQLEVWIEKIQERRKNKEVGGSCLAKGYTERGQGKIIKADRRVEKDFLFLFGARSSGQYTNIRQSKIRENTFQKQTEDYLEQLKPYKNLNKRAKIKAPTKIPSEFLPGKVNELISNELLINEKLVQIWLFGKVDNALNKEKQANFQKRQKVIQVIDMEKLLFYSRLHSVGHLLEDAVKQIFPTLKIVFVGIPGSGKSSIVKELASLLKVKYFAEPEEEK</sequence>
<dbReference type="Gene3D" id="1.10.287.110">
    <property type="entry name" value="DnaJ domain"/>
    <property type="match status" value="1"/>
</dbReference>
<comment type="caution">
    <text evidence="3">The sequence shown here is derived from an EMBL/GenBank/DDBJ whole genome shotgun (WGS) entry which is preliminary data.</text>
</comment>
<dbReference type="PRINTS" id="PR00625">
    <property type="entry name" value="JDOMAIN"/>
</dbReference>
<accession>A0A9W4WVY9</accession>
<reference evidence="3" key="1">
    <citation type="submission" date="2022-08" db="EMBL/GenBank/DDBJ databases">
        <authorList>
            <person name="Kallberg Y."/>
            <person name="Tangrot J."/>
            <person name="Rosling A."/>
        </authorList>
    </citation>
    <scope>NUCLEOTIDE SEQUENCE</scope>
    <source>
        <strain evidence="3">Wild A</strain>
    </source>
</reference>
<feature type="coiled-coil region" evidence="1">
    <location>
        <begin position="146"/>
        <end position="173"/>
    </location>
</feature>
<dbReference type="SUPFAM" id="SSF46565">
    <property type="entry name" value="Chaperone J-domain"/>
    <property type="match status" value="1"/>
</dbReference>
<evidence type="ECO:0000313" key="4">
    <source>
        <dbReference type="Proteomes" id="UP001153678"/>
    </source>
</evidence>
<dbReference type="PROSITE" id="PS00636">
    <property type="entry name" value="DNAJ_1"/>
    <property type="match status" value="1"/>
</dbReference>
<dbReference type="InterPro" id="IPR001623">
    <property type="entry name" value="DnaJ_domain"/>
</dbReference>
<organism evidence="3 4">
    <name type="scientific">Funneliformis geosporum</name>
    <dbReference type="NCBI Taxonomy" id="1117311"/>
    <lineage>
        <taxon>Eukaryota</taxon>
        <taxon>Fungi</taxon>
        <taxon>Fungi incertae sedis</taxon>
        <taxon>Mucoromycota</taxon>
        <taxon>Glomeromycotina</taxon>
        <taxon>Glomeromycetes</taxon>
        <taxon>Glomerales</taxon>
        <taxon>Glomeraceae</taxon>
        <taxon>Funneliformis</taxon>
    </lineage>
</organism>
<keyword evidence="1" id="KW-0175">Coiled coil</keyword>
<dbReference type="Gene3D" id="3.40.50.300">
    <property type="entry name" value="P-loop containing nucleotide triphosphate hydrolases"/>
    <property type="match status" value="1"/>
</dbReference>
<dbReference type="InterPro" id="IPR018253">
    <property type="entry name" value="DnaJ_domain_CS"/>
</dbReference>
<feature type="coiled-coil region" evidence="1">
    <location>
        <begin position="459"/>
        <end position="579"/>
    </location>
</feature>
<keyword evidence="4" id="KW-1185">Reference proteome</keyword>
<dbReference type="InterPro" id="IPR036869">
    <property type="entry name" value="J_dom_sf"/>
</dbReference>